<dbReference type="Proteomes" id="UP000440578">
    <property type="component" value="Unassembled WGS sequence"/>
</dbReference>
<evidence type="ECO:0000256" key="2">
    <source>
        <dbReference type="ARBA" id="ARBA00023043"/>
    </source>
</evidence>
<evidence type="ECO:0000256" key="3">
    <source>
        <dbReference type="SAM" id="MobiDB-lite"/>
    </source>
</evidence>
<proteinExistence type="predicted"/>
<dbReference type="EMBL" id="VIIS01000292">
    <property type="protein sequence ID" value="KAF0310742.1"/>
    <property type="molecule type" value="Genomic_DNA"/>
</dbReference>
<accession>A0A6A4X8T7</accession>
<dbReference type="AlphaFoldDB" id="A0A6A4X8T7"/>
<comment type="caution">
    <text evidence="4">The sequence shown here is derived from an EMBL/GenBank/DDBJ whole genome shotgun (WGS) entry which is preliminary data.</text>
</comment>
<name>A0A6A4X8T7_AMPAM</name>
<keyword evidence="2" id="KW-0040">ANK repeat</keyword>
<dbReference type="InterPro" id="IPR039147">
    <property type="entry name" value="ASB17"/>
</dbReference>
<organism evidence="4 5">
    <name type="scientific">Amphibalanus amphitrite</name>
    <name type="common">Striped barnacle</name>
    <name type="synonym">Balanus amphitrite</name>
    <dbReference type="NCBI Taxonomy" id="1232801"/>
    <lineage>
        <taxon>Eukaryota</taxon>
        <taxon>Metazoa</taxon>
        <taxon>Ecdysozoa</taxon>
        <taxon>Arthropoda</taxon>
        <taxon>Crustacea</taxon>
        <taxon>Multicrustacea</taxon>
        <taxon>Cirripedia</taxon>
        <taxon>Thoracica</taxon>
        <taxon>Thoracicalcarea</taxon>
        <taxon>Balanomorpha</taxon>
        <taxon>Balanoidea</taxon>
        <taxon>Balanidae</taxon>
        <taxon>Amphibalaninae</taxon>
        <taxon>Amphibalanus</taxon>
    </lineage>
</organism>
<feature type="region of interest" description="Disordered" evidence="3">
    <location>
        <begin position="265"/>
        <end position="286"/>
    </location>
</feature>
<keyword evidence="1" id="KW-0833">Ubl conjugation pathway</keyword>
<dbReference type="OrthoDB" id="6419934at2759"/>
<reference evidence="4 5" key="1">
    <citation type="submission" date="2019-07" db="EMBL/GenBank/DDBJ databases">
        <title>Draft genome assembly of a fouling barnacle, Amphibalanus amphitrite (Darwin, 1854): The first reference genome for Thecostraca.</title>
        <authorList>
            <person name="Kim W."/>
        </authorList>
    </citation>
    <scope>NUCLEOTIDE SEQUENCE [LARGE SCALE GENOMIC DNA]</scope>
    <source>
        <strain evidence="4">SNU_AA5</strain>
        <tissue evidence="4">Soma without cirri and trophi</tissue>
    </source>
</reference>
<dbReference type="PANTHER" id="PTHR20966:SF2">
    <property type="entry name" value="ANKYRIN REPEAT AND SOCS BOX PROTEIN 17"/>
    <property type="match status" value="1"/>
</dbReference>
<evidence type="ECO:0000313" key="5">
    <source>
        <dbReference type="Proteomes" id="UP000440578"/>
    </source>
</evidence>
<dbReference type="PANTHER" id="PTHR20966">
    <property type="entry name" value="ANKYRIN REPEAT AND SOCS BOX PROTEIN 17"/>
    <property type="match status" value="1"/>
</dbReference>
<keyword evidence="5" id="KW-1185">Reference proteome</keyword>
<evidence type="ECO:0000256" key="1">
    <source>
        <dbReference type="ARBA" id="ARBA00022786"/>
    </source>
</evidence>
<evidence type="ECO:0000313" key="4">
    <source>
        <dbReference type="EMBL" id="KAF0310742.1"/>
    </source>
</evidence>
<sequence length="315" mass="34331">MASPAEGLLPGQGLLRLIGTAKLQDRAERRRAAAAADRIIELSGDRQRAAADVTAALLERHEQARRANGGVCRLGGFHQLLAVAALVAFRWRLDDTPLVCRLLTAVAGCESTLERLLAGAIFGPCVTYLVSGSKADLSDRAECLRFAEYLLSHAAAADLRITVNTLPCGRRGWDRSYRAVDLPLLSYESLPPLHAAVAQCRTDAVLALLRLGARLSFLPLGAPLWSDSRHSPMEHLCHRLNSEVESHVLTGRPYSSERCAVSAPPAARRAAHRAPADQRARRGGHRSGAVLRCTTQSWRRSADWRSTLAFRRCVT</sequence>
<protein>
    <submittedName>
        <fullName evidence="4">Uncharacterized protein</fullName>
    </submittedName>
</protein>
<gene>
    <name evidence="4" type="ORF">FJT64_001939</name>
</gene>